<evidence type="ECO:0000313" key="2">
    <source>
        <dbReference type="Proteomes" id="UP001164250"/>
    </source>
</evidence>
<organism evidence="1 2">
    <name type="scientific">Pistacia atlantica</name>
    <dbReference type="NCBI Taxonomy" id="434234"/>
    <lineage>
        <taxon>Eukaryota</taxon>
        <taxon>Viridiplantae</taxon>
        <taxon>Streptophyta</taxon>
        <taxon>Embryophyta</taxon>
        <taxon>Tracheophyta</taxon>
        <taxon>Spermatophyta</taxon>
        <taxon>Magnoliopsida</taxon>
        <taxon>eudicotyledons</taxon>
        <taxon>Gunneridae</taxon>
        <taxon>Pentapetalae</taxon>
        <taxon>rosids</taxon>
        <taxon>malvids</taxon>
        <taxon>Sapindales</taxon>
        <taxon>Anacardiaceae</taxon>
        <taxon>Pistacia</taxon>
    </lineage>
</organism>
<accession>A0ACC1A6U2</accession>
<protein>
    <submittedName>
        <fullName evidence="1">Uncharacterized protein</fullName>
    </submittedName>
</protein>
<proteinExistence type="predicted"/>
<comment type="caution">
    <text evidence="1">The sequence shown here is derived from an EMBL/GenBank/DDBJ whole genome shotgun (WGS) entry which is preliminary data.</text>
</comment>
<name>A0ACC1A6U2_9ROSI</name>
<dbReference type="EMBL" id="CM047908">
    <property type="protein sequence ID" value="KAJ0082968.1"/>
    <property type="molecule type" value="Genomic_DNA"/>
</dbReference>
<keyword evidence="2" id="KW-1185">Reference proteome</keyword>
<gene>
    <name evidence="1" type="ORF">Patl1_10905</name>
</gene>
<reference evidence="2" key="1">
    <citation type="journal article" date="2023" name="G3 (Bethesda)">
        <title>Genome assembly and association tests identify interacting loci associated with vigor, precocity, and sex in interspecific pistachio rootstocks.</title>
        <authorList>
            <person name="Palmer W."/>
            <person name="Jacygrad E."/>
            <person name="Sagayaradj S."/>
            <person name="Cavanaugh K."/>
            <person name="Han R."/>
            <person name="Bertier L."/>
            <person name="Beede B."/>
            <person name="Kafkas S."/>
            <person name="Golino D."/>
            <person name="Preece J."/>
            <person name="Michelmore R."/>
        </authorList>
    </citation>
    <scope>NUCLEOTIDE SEQUENCE [LARGE SCALE GENOMIC DNA]</scope>
</reference>
<evidence type="ECO:0000313" key="1">
    <source>
        <dbReference type="EMBL" id="KAJ0082968.1"/>
    </source>
</evidence>
<sequence>MNMLTSLVHILGFACTWITQRSCIRVRVDQLIWTELKFGRLSIHACC</sequence>
<dbReference type="Proteomes" id="UP001164250">
    <property type="component" value="Chromosome 12"/>
</dbReference>